<name>A0AAD6GBU2_9EURO</name>
<dbReference type="PANTHER" id="PTHR42034">
    <property type="entry name" value="CHROMOSOME 7, WHOLE GENOME SHOTGUN SEQUENCE-RELATED"/>
    <property type="match status" value="1"/>
</dbReference>
<dbReference type="EMBL" id="JAQIZZ010000008">
    <property type="protein sequence ID" value="KAJ5526477.1"/>
    <property type="molecule type" value="Genomic_DNA"/>
</dbReference>
<comment type="caution">
    <text evidence="1">The sequence shown here is derived from an EMBL/GenBank/DDBJ whole genome shotgun (WGS) entry which is preliminary data.</text>
</comment>
<gene>
    <name evidence="1" type="ORF">N7494_013127</name>
</gene>
<keyword evidence="2" id="KW-1185">Reference proteome</keyword>
<dbReference type="AlphaFoldDB" id="A0AAD6GBU2"/>
<dbReference type="InterPro" id="IPR023213">
    <property type="entry name" value="CAT-like_dom_sf"/>
</dbReference>
<dbReference type="PANTHER" id="PTHR42034:SF1">
    <property type="entry name" value="CONDENSATION DOMAIN-CONTAINING PROTEIN"/>
    <property type="match status" value="1"/>
</dbReference>
<organism evidence="1 2">
    <name type="scientific">Penicillium frequentans</name>
    <dbReference type="NCBI Taxonomy" id="3151616"/>
    <lineage>
        <taxon>Eukaryota</taxon>
        <taxon>Fungi</taxon>
        <taxon>Dikarya</taxon>
        <taxon>Ascomycota</taxon>
        <taxon>Pezizomycotina</taxon>
        <taxon>Eurotiomycetes</taxon>
        <taxon>Eurotiomycetidae</taxon>
        <taxon>Eurotiales</taxon>
        <taxon>Aspergillaceae</taxon>
        <taxon>Penicillium</taxon>
    </lineage>
</organism>
<dbReference type="SUPFAM" id="SSF52777">
    <property type="entry name" value="CoA-dependent acyltransferases"/>
    <property type="match status" value="2"/>
</dbReference>
<accession>A0AAD6GBU2</accession>
<proteinExistence type="predicted"/>
<evidence type="ECO:0000313" key="2">
    <source>
        <dbReference type="Proteomes" id="UP001220324"/>
    </source>
</evidence>
<reference evidence="1 2" key="1">
    <citation type="journal article" date="2023" name="IMA Fungus">
        <title>Comparative genomic study of the Penicillium genus elucidates a diverse pangenome and 15 lateral gene transfer events.</title>
        <authorList>
            <person name="Petersen C."/>
            <person name="Sorensen T."/>
            <person name="Nielsen M.R."/>
            <person name="Sondergaard T.E."/>
            <person name="Sorensen J.L."/>
            <person name="Fitzpatrick D.A."/>
            <person name="Frisvad J.C."/>
            <person name="Nielsen K.L."/>
        </authorList>
    </citation>
    <scope>NUCLEOTIDE SEQUENCE [LARGE SCALE GENOMIC DNA]</scope>
    <source>
        <strain evidence="1 2">IBT 35679</strain>
    </source>
</reference>
<evidence type="ECO:0000313" key="1">
    <source>
        <dbReference type="EMBL" id="KAJ5526477.1"/>
    </source>
</evidence>
<protein>
    <submittedName>
        <fullName evidence="1">Uncharacterized protein</fullName>
    </submittedName>
</protein>
<dbReference type="Proteomes" id="UP001220324">
    <property type="component" value="Unassembled WGS sequence"/>
</dbReference>
<dbReference type="Gene3D" id="3.30.559.30">
    <property type="entry name" value="Nonribosomal peptide synthetase, condensation domain"/>
    <property type="match status" value="1"/>
</dbReference>
<dbReference type="Gene3D" id="3.30.559.10">
    <property type="entry name" value="Chloramphenicol acetyltransferase-like domain"/>
    <property type="match status" value="1"/>
</dbReference>
<sequence>MAWEEVSAGYYERPFDSLEIFYRVIADTGAPLNKQHYLISSALKFKSLPEVQTLQSAWKALRQQFPQIAATVKEDGSRFCYKVPTLEELEAWGTESFVVDKGSSANEKYEKEPPSSKFMLFVLPEKRELLFRMPHWRIDGIGLMNLQNTFLQILANGVPETIQFDGSEAKNLHLSLDEAAGVPTTMTEATSKAADEELAYFTDNQPSINMPTLPNVIPTTPRRLEVKFSADATNRVISSCKARKISVTTAIHAALVVATLPFAEHGFDPTTRGQGGGKYTGFNAIDLRKYLSPPYNGPAAAASIYHTGIPISVDLDLCKSFDAISASMAKNYKRKLNQDEPRNLFLFMSEYVGKVLIALGAQPKDPLRAAAHPELSSVGIINDHIWAKHEGPASTIEVEDWWIAIECINRCLLTNVWTWNDEMVLSANFNTAFYEDQFVSRFLKEWKVVVLESLGVN</sequence>